<organism evidence="8 9">
    <name type="scientific">Heterostelium pallidum (strain ATCC 26659 / Pp 5 / PN500)</name>
    <name type="common">Cellular slime mold</name>
    <name type="synonym">Polysphondylium pallidum</name>
    <dbReference type="NCBI Taxonomy" id="670386"/>
    <lineage>
        <taxon>Eukaryota</taxon>
        <taxon>Amoebozoa</taxon>
        <taxon>Evosea</taxon>
        <taxon>Eumycetozoa</taxon>
        <taxon>Dictyostelia</taxon>
        <taxon>Acytosteliales</taxon>
        <taxon>Acytosteliaceae</taxon>
        <taxon>Heterostelium</taxon>
    </lineage>
</organism>
<keyword evidence="2" id="KW-0808">Transferase</keyword>
<evidence type="ECO:0000313" key="9">
    <source>
        <dbReference type="Proteomes" id="UP000001396"/>
    </source>
</evidence>
<name>D3B396_HETP5</name>
<feature type="region of interest" description="Disordered" evidence="6">
    <location>
        <begin position="188"/>
        <end position="248"/>
    </location>
</feature>
<feature type="compositionally biased region" description="Low complexity" evidence="6">
    <location>
        <begin position="195"/>
        <end position="205"/>
    </location>
</feature>
<dbReference type="PANTHER" id="PTHR24056:SF107">
    <property type="entry name" value="CYCLIN-DEPENDENT KINASE 11A-RELATED"/>
    <property type="match status" value="1"/>
</dbReference>
<dbReference type="Pfam" id="PF00069">
    <property type="entry name" value="Pkinase"/>
    <property type="match status" value="1"/>
</dbReference>
<dbReference type="GO" id="GO:0005634">
    <property type="term" value="C:nucleus"/>
    <property type="evidence" value="ECO:0007669"/>
    <property type="project" value="TreeGrafter"/>
</dbReference>
<evidence type="ECO:0000256" key="3">
    <source>
        <dbReference type="ARBA" id="ARBA00022741"/>
    </source>
</evidence>
<keyword evidence="9" id="KW-1185">Reference proteome</keyword>
<dbReference type="AlphaFoldDB" id="D3B396"/>
<dbReference type="PANTHER" id="PTHR24056">
    <property type="entry name" value="CELL DIVISION PROTEIN KINASE"/>
    <property type="match status" value="1"/>
</dbReference>
<keyword evidence="1" id="KW-0723">Serine/threonine-protein kinase</keyword>
<evidence type="ECO:0000256" key="5">
    <source>
        <dbReference type="ARBA" id="ARBA00022840"/>
    </source>
</evidence>
<dbReference type="InterPro" id="IPR050108">
    <property type="entry name" value="CDK"/>
</dbReference>
<protein>
    <submittedName>
        <fullName evidence="8">Protein serine/threonine kinase</fullName>
    </submittedName>
</protein>
<dbReference type="STRING" id="670386.D3B396"/>
<feature type="compositionally biased region" description="Low complexity" evidence="6">
    <location>
        <begin position="213"/>
        <end position="245"/>
    </location>
</feature>
<dbReference type="RefSeq" id="XP_020435911.1">
    <property type="nucleotide sequence ID" value="XM_020573839.1"/>
</dbReference>
<dbReference type="GO" id="GO:0005524">
    <property type="term" value="F:ATP binding"/>
    <property type="evidence" value="ECO:0007669"/>
    <property type="project" value="UniProtKB-KW"/>
</dbReference>
<evidence type="ECO:0000256" key="6">
    <source>
        <dbReference type="SAM" id="MobiDB-lite"/>
    </source>
</evidence>
<evidence type="ECO:0000256" key="1">
    <source>
        <dbReference type="ARBA" id="ARBA00022527"/>
    </source>
</evidence>
<dbReference type="Gene3D" id="1.10.510.10">
    <property type="entry name" value="Transferase(Phosphotransferase) domain 1"/>
    <property type="match status" value="1"/>
</dbReference>
<accession>D3B396</accession>
<gene>
    <name evidence="8" type="ORF">PPL_02862</name>
</gene>
<dbReference type="InParanoid" id="D3B396"/>
<dbReference type="InterPro" id="IPR000719">
    <property type="entry name" value="Prot_kinase_dom"/>
</dbReference>
<proteinExistence type="predicted"/>
<keyword evidence="3" id="KW-0547">Nucleotide-binding</keyword>
<evidence type="ECO:0000256" key="2">
    <source>
        <dbReference type="ARBA" id="ARBA00022679"/>
    </source>
</evidence>
<dbReference type="GeneID" id="31358385"/>
<keyword evidence="4 8" id="KW-0418">Kinase</keyword>
<feature type="domain" description="Protein kinase" evidence="7">
    <location>
        <begin position="263"/>
        <end position="415"/>
    </location>
</feature>
<dbReference type="EMBL" id="ADBJ01000010">
    <property type="protein sequence ID" value="EFA83794.1"/>
    <property type="molecule type" value="Genomic_DNA"/>
</dbReference>
<dbReference type="GO" id="GO:0004674">
    <property type="term" value="F:protein serine/threonine kinase activity"/>
    <property type="evidence" value="ECO:0007669"/>
    <property type="project" value="UniProtKB-KW"/>
</dbReference>
<dbReference type="PROSITE" id="PS50011">
    <property type="entry name" value="PROTEIN_KINASE_DOM"/>
    <property type="match status" value="1"/>
</dbReference>
<reference evidence="8 9" key="1">
    <citation type="journal article" date="2011" name="Genome Res.">
        <title>Phylogeny-wide analysis of social amoeba genomes highlights ancient origins for complex intercellular communication.</title>
        <authorList>
            <person name="Heidel A.J."/>
            <person name="Lawal H.M."/>
            <person name="Felder M."/>
            <person name="Schilde C."/>
            <person name="Helps N.R."/>
            <person name="Tunggal B."/>
            <person name="Rivero F."/>
            <person name="John U."/>
            <person name="Schleicher M."/>
            <person name="Eichinger L."/>
            <person name="Platzer M."/>
            <person name="Noegel A.A."/>
            <person name="Schaap P."/>
            <person name="Gloeckner G."/>
        </authorList>
    </citation>
    <scope>NUCLEOTIDE SEQUENCE [LARGE SCALE GENOMIC DNA]</scope>
    <source>
        <strain evidence="9">ATCC 26659 / Pp 5 / PN500</strain>
    </source>
</reference>
<dbReference type="Gene3D" id="3.30.200.20">
    <property type="entry name" value="Phosphorylase Kinase, domain 1"/>
    <property type="match status" value="1"/>
</dbReference>
<dbReference type="GO" id="GO:0007346">
    <property type="term" value="P:regulation of mitotic cell cycle"/>
    <property type="evidence" value="ECO:0007669"/>
    <property type="project" value="TreeGrafter"/>
</dbReference>
<dbReference type="SUPFAM" id="SSF56112">
    <property type="entry name" value="Protein kinase-like (PK-like)"/>
    <property type="match status" value="1"/>
</dbReference>
<dbReference type="SMART" id="SM00220">
    <property type="entry name" value="S_TKc"/>
    <property type="match status" value="1"/>
</dbReference>
<keyword evidence="5" id="KW-0067">ATP-binding</keyword>
<dbReference type="InterPro" id="IPR011009">
    <property type="entry name" value="Kinase-like_dom_sf"/>
</dbReference>
<sequence length="415" mass="47976">MNNTITKLSISCDVLTESFYSTLNKSNQSIKYLKLFNMNRQHLGWTGEMLVQNKHLKKIDVRSYFAHKGWEEDFEFTDIFINNINNNYTLSKVLLIKSYNYLSKLVKEIQQFLSEKSYNFKMIYNSSIKTYVNLTFGFLMMSPVPDNAHLGLFLEIFLKILATVWLKDVESLYTNSYINDMIVPYSDDEDDDDYNNNQNITTTTTKIDDQPLSSSSTLTDNNTTNNNNNSNNTSSSSNKSNNNQNQKKREFKKIYTIRSISSFEKLNVLGEGTYGINKQTNYLITNHSIYTKLIKDRAKDKDNDRIVALKKLKMEKEKQGMPQTSLREIELLKEIDHVNVVKLLEVVTGSSENSVYLVFEYLENDLASLVDSIRTPFKESVVKCFIMQLLSAVECLHSKWIVHRDLKCSSISTVD</sequence>
<evidence type="ECO:0000256" key="4">
    <source>
        <dbReference type="ARBA" id="ARBA00022777"/>
    </source>
</evidence>
<dbReference type="Proteomes" id="UP000001396">
    <property type="component" value="Unassembled WGS sequence"/>
</dbReference>
<comment type="caution">
    <text evidence="8">The sequence shown here is derived from an EMBL/GenBank/DDBJ whole genome shotgun (WGS) entry which is preliminary data.</text>
</comment>
<evidence type="ECO:0000259" key="7">
    <source>
        <dbReference type="PROSITE" id="PS50011"/>
    </source>
</evidence>
<evidence type="ECO:0000313" key="8">
    <source>
        <dbReference type="EMBL" id="EFA83794.1"/>
    </source>
</evidence>